<name>A0ABU9IWC6_9GAMM</name>
<dbReference type="EMBL" id="JBBWWT010000001">
    <property type="protein sequence ID" value="MEL1263291.1"/>
    <property type="molecule type" value="Genomic_DNA"/>
</dbReference>
<proteinExistence type="predicted"/>
<sequence length="289" mass="32298">MNRIARLLAMAALAASLSFSADLSASGDGTISVMSFNIRLPVESDGPDYWETRKPLAARMLREEAPDVIGMQELVEGQADYLVRELPQYAWLGRGREADGSGERMGVFYRKDRVEVVESGDFWLSDTPDMPGSISWNHLHPRMVTWALFQRRSDAKRFYLFNTHLPYREGDEAARVKGAQAIAQRLAALPKDIPVVLTGDFNTGPGGEVHAVLSRTLQDAWTTAPRVEGIDATFHAFRGVPDKRIDWIFVRGIEVESVKSVTTRWNGRYPSDHFPVVAVLAWPEDSGHD</sequence>
<evidence type="ECO:0000256" key="1">
    <source>
        <dbReference type="SAM" id="SignalP"/>
    </source>
</evidence>
<dbReference type="CDD" id="cd09083">
    <property type="entry name" value="EEP-1"/>
    <property type="match status" value="1"/>
</dbReference>
<dbReference type="PANTHER" id="PTHR12121">
    <property type="entry name" value="CARBON CATABOLITE REPRESSOR PROTEIN 4"/>
    <property type="match status" value="1"/>
</dbReference>
<feature type="chain" id="PRO_5045373887" evidence="1">
    <location>
        <begin position="21"/>
        <end position="289"/>
    </location>
</feature>
<accession>A0ABU9IWC6</accession>
<keyword evidence="1" id="KW-0732">Signal</keyword>
<dbReference type="InterPro" id="IPR050410">
    <property type="entry name" value="CCR4/nocturin_mRNA_transcr"/>
</dbReference>
<organism evidence="3 4">
    <name type="scientific">Pseudoxanthomonas putridarboris</name>
    <dbReference type="NCBI Taxonomy" id="752605"/>
    <lineage>
        <taxon>Bacteria</taxon>
        <taxon>Pseudomonadati</taxon>
        <taxon>Pseudomonadota</taxon>
        <taxon>Gammaproteobacteria</taxon>
        <taxon>Lysobacterales</taxon>
        <taxon>Lysobacteraceae</taxon>
        <taxon>Pseudoxanthomonas</taxon>
    </lineage>
</organism>
<protein>
    <submittedName>
        <fullName evidence="3">Endonuclease/exonuclease/phosphatase family protein</fullName>
    </submittedName>
</protein>
<evidence type="ECO:0000259" key="2">
    <source>
        <dbReference type="Pfam" id="PF03372"/>
    </source>
</evidence>
<dbReference type="PANTHER" id="PTHR12121:SF36">
    <property type="entry name" value="ENDONUCLEASE_EXONUCLEASE_PHOSPHATASE DOMAIN-CONTAINING PROTEIN"/>
    <property type="match status" value="1"/>
</dbReference>
<comment type="caution">
    <text evidence="3">The sequence shown here is derived from an EMBL/GenBank/DDBJ whole genome shotgun (WGS) entry which is preliminary data.</text>
</comment>
<dbReference type="InterPro" id="IPR036691">
    <property type="entry name" value="Endo/exonu/phosph_ase_sf"/>
</dbReference>
<dbReference type="Pfam" id="PF03372">
    <property type="entry name" value="Exo_endo_phos"/>
    <property type="match status" value="1"/>
</dbReference>
<dbReference type="Proteomes" id="UP001459204">
    <property type="component" value="Unassembled WGS sequence"/>
</dbReference>
<keyword evidence="3" id="KW-0255">Endonuclease</keyword>
<dbReference type="RefSeq" id="WP_341724475.1">
    <property type="nucleotide sequence ID" value="NZ_JBBWWT010000001.1"/>
</dbReference>
<gene>
    <name evidence="3" type="ORF">AAD027_02770</name>
</gene>
<dbReference type="SUPFAM" id="SSF56219">
    <property type="entry name" value="DNase I-like"/>
    <property type="match status" value="1"/>
</dbReference>
<evidence type="ECO:0000313" key="3">
    <source>
        <dbReference type="EMBL" id="MEL1263291.1"/>
    </source>
</evidence>
<evidence type="ECO:0000313" key="4">
    <source>
        <dbReference type="Proteomes" id="UP001459204"/>
    </source>
</evidence>
<feature type="domain" description="Endonuclease/exonuclease/phosphatase" evidence="2">
    <location>
        <begin position="34"/>
        <end position="273"/>
    </location>
</feature>
<dbReference type="InterPro" id="IPR005135">
    <property type="entry name" value="Endo/exonuclease/phosphatase"/>
</dbReference>
<dbReference type="Gene3D" id="3.60.10.10">
    <property type="entry name" value="Endonuclease/exonuclease/phosphatase"/>
    <property type="match status" value="1"/>
</dbReference>
<keyword evidence="4" id="KW-1185">Reference proteome</keyword>
<keyword evidence="3" id="KW-0378">Hydrolase</keyword>
<feature type="signal peptide" evidence="1">
    <location>
        <begin position="1"/>
        <end position="20"/>
    </location>
</feature>
<reference evidence="3 4" key="1">
    <citation type="submission" date="2024-04" db="EMBL/GenBank/DDBJ databases">
        <title>Draft genome sequence of Pseudoxanthomonas putridarboris WD12.</title>
        <authorList>
            <person name="Oh J."/>
        </authorList>
    </citation>
    <scope>NUCLEOTIDE SEQUENCE [LARGE SCALE GENOMIC DNA]</scope>
    <source>
        <strain evidence="3 4">WD12</strain>
    </source>
</reference>
<dbReference type="GO" id="GO:0004519">
    <property type="term" value="F:endonuclease activity"/>
    <property type="evidence" value="ECO:0007669"/>
    <property type="project" value="UniProtKB-KW"/>
</dbReference>
<keyword evidence="3" id="KW-0540">Nuclease</keyword>